<dbReference type="EMBL" id="MSFN02000007">
    <property type="protein sequence ID" value="PTU18941.1"/>
    <property type="molecule type" value="Genomic_DNA"/>
</dbReference>
<dbReference type="Proteomes" id="UP000244073">
    <property type="component" value="Unassembled WGS sequence"/>
</dbReference>
<evidence type="ECO:0000313" key="2">
    <source>
        <dbReference type="EMBL" id="PTU18941.1"/>
    </source>
</evidence>
<comment type="caution">
    <text evidence="2">The sequence shown here is derived from an EMBL/GenBank/DDBJ whole genome shotgun (WGS) entry which is preliminary data.</text>
</comment>
<proteinExistence type="predicted"/>
<protein>
    <submittedName>
        <fullName evidence="2">Uncharacterized protein</fullName>
    </submittedName>
</protein>
<dbReference type="GeneID" id="63814585"/>
<evidence type="ECO:0000256" key="1">
    <source>
        <dbReference type="SAM" id="MobiDB-lite"/>
    </source>
</evidence>
<gene>
    <name evidence="2" type="ORF">P175DRAFT_0503765</name>
</gene>
<dbReference type="VEuPathDB" id="FungiDB:P175DRAFT_0503765"/>
<name>A0A2T5LRP6_9EURO</name>
<evidence type="ECO:0000313" key="3">
    <source>
        <dbReference type="Proteomes" id="UP000244073"/>
    </source>
</evidence>
<dbReference type="RefSeq" id="XP_040750333.1">
    <property type="nucleotide sequence ID" value="XM_040897703.1"/>
</dbReference>
<sequence length="70" mass="7768">MECNVRKSVLGHQVANNDLLSTVLDGINLKHPGMSYSYGAFYIWRTNEGSASSNSPFRNRLEGEEASIFS</sequence>
<accession>A0A2T5LRP6</accession>
<organism evidence="2 3">
    <name type="scientific">Aspergillus ochraceoroseus IBT 24754</name>
    <dbReference type="NCBI Taxonomy" id="1392256"/>
    <lineage>
        <taxon>Eukaryota</taxon>
        <taxon>Fungi</taxon>
        <taxon>Dikarya</taxon>
        <taxon>Ascomycota</taxon>
        <taxon>Pezizomycotina</taxon>
        <taxon>Eurotiomycetes</taxon>
        <taxon>Eurotiomycetidae</taxon>
        <taxon>Eurotiales</taxon>
        <taxon>Aspergillaceae</taxon>
        <taxon>Aspergillus</taxon>
        <taxon>Aspergillus subgen. Nidulantes</taxon>
    </lineage>
</organism>
<dbReference type="AlphaFoldDB" id="A0A2T5LRP6"/>
<reference evidence="2 3" key="1">
    <citation type="journal article" date="2018" name="Proc. Natl. Acad. Sci. U.S.A.">
        <title>Linking secondary metabolites to gene clusters through genome sequencing of six diverse Aspergillus species.</title>
        <authorList>
            <person name="Kaerboelling I."/>
            <person name="Vesth T.C."/>
            <person name="Frisvad J.C."/>
            <person name="Nybo J.L."/>
            <person name="Theobald S."/>
            <person name="Kuo A."/>
            <person name="Bowyer P."/>
            <person name="Matsuda Y."/>
            <person name="Mondo S."/>
            <person name="Lyhne E.K."/>
            <person name="Kogle M.E."/>
            <person name="Clum A."/>
            <person name="Lipzen A."/>
            <person name="Salamov A."/>
            <person name="Ngan C.Y."/>
            <person name="Daum C."/>
            <person name="Chiniquy J."/>
            <person name="Barry K."/>
            <person name="LaButti K."/>
            <person name="Haridas S."/>
            <person name="Simmons B.A."/>
            <person name="Magnuson J.K."/>
            <person name="Mortensen U.H."/>
            <person name="Larsen T.O."/>
            <person name="Grigoriev I.V."/>
            <person name="Baker S.E."/>
            <person name="Andersen M.R."/>
        </authorList>
    </citation>
    <scope>NUCLEOTIDE SEQUENCE [LARGE SCALE GENOMIC DNA]</scope>
    <source>
        <strain evidence="2 3">IBT 24754</strain>
    </source>
</reference>
<feature type="region of interest" description="Disordered" evidence="1">
    <location>
        <begin position="49"/>
        <end position="70"/>
    </location>
</feature>